<dbReference type="GO" id="GO:0030246">
    <property type="term" value="F:carbohydrate binding"/>
    <property type="evidence" value="ECO:0007669"/>
    <property type="project" value="UniProtKB-ARBA"/>
</dbReference>
<dbReference type="InterPro" id="IPR025997">
    <property type="entry name" value="SBP_2_dom"/>
</dbReference>
<accession>A0A964E6I8</accession>
<dbReference type="InterPro" id="IPR028082">
    <property type="entry name" value="Peripla_BP_I"/>
</dbReference>
<keyword evidence="6" id="KW-1185">Reference proteome</keyword>
<dbReference type="Gene3D" id="3.40.50.2300">
    <property type="match status" value="2"/>
</dbReference>
<sequence>MRVSDLTSKKAIDRQLDRLDTYGVSRRDFARLATTGIAIGAAARALGLPTAAIAAPNGKIAYMYFSSRLQYCLTVKKSVEDTTAALKIGVTSADAELNSEHEFDQYEQLAAAGGLGGVILNAPDGSNIKRIAGLAEQNKTWIANVWATEPWFTPFDASEYYTYYADPDDYHASYEVTTKLLTEIKKKTGKGGKIIGLTGIPGFITDKLRTRGRNDAFKAFPEFSIADDLPGNFNMEDGNKAATDLLTRHPDAVGIYAANDEEAAGAIAALRTEGMKAGDDMLIVSAGDGNPEAAAAIKRGELVATAANVPQFMGAMMTTRLYDVMNGWSPRASERMMHWGSKMMTIENVDTYLARYVNNGSVAPFDYRLMSKVLHPQDWDPQDLMTPLDMDVEWQGIPKPANWKYPKAYMDAKQNGEMQAVAEEYKSHYKIDMFGPSPVKSG</sequence>
<dbReference type="Proteomes" id="UP000721844">
    <property type="component" value="Unassembled WGS sequence"/>
</dbReference>
<gene>
    <name evidence="5" type="ORF">ACELLULO517_25455</name>
</gene>
<reference evidence="5 6" key="1">
    <citation type="journal article" date="2021" name="Microorganisms">
        <title>Acidisoma silvae sp. nov. and Acidisomacellulosilytica sp. nov., Two Acidophilic Bacteria Isolated from Decaying Wood, Hydrolyzing Cellulose and Producing Poly-3-hydroxybutyrate.</title>
        <authorList>
            <person name="Mieszkin S."/>
            <person name="Pouder E."/>
            <person name="Uroz S."/>
            <person name="Simon-Colin C."/>
            <person name="Alain K."/>
        </authorList>
    </citation>
    <scope>NUCLEOTIDE SEQUENCE [LARGE SCALE GENOMIC DNA]</scope>
    <source>
        <strain evidence="5 6">HW T5.17</strain>
    </source>
</reference>
<dbReference type="PANTHER" id="PTHR46847:SF1">
    <property type="entry name" value="D-ALLOSE-BINDING PERIPLASMIC PROTEIN-RELATED"/>
    <property type="match status" value="1"/>
</dbReference>
<evidence type="ECO:0000313" key="6">
    <source>
        <dbReference type="Proteomes" id="UP000721844"/>
    </source>
</evidence>
<dbReference type="PROSITE" id="PS51318">
    <property type="entry name" value="TAT"/>
    <property type="match status" value="1"/>
</dbReference>
<dbReference type="SUPFAM" id="SSF53822">
    <property type="entry name" value="Periplasmic binding protein-like I"/>
    <property type="match status" value="1"/>
</dbReference>
<dbReference type="AlphaFoldDB" id="A0A964E6I8"/>
<evidence type="ECO:0000313" key="5">
    <source>
        <dbReference type="EMBL" id="MCB8883621.1"/>
    </source>
</evidence>
<dbReference type="EMBL" id="JAESVA010000015">
    <property type="protein sequence ID" value="MCB8883621.1"/>
    <property type="molecule type" value="Genomic_DNA"/>
</dbReference>
<evidence type="ECO:0000256" key="1">
    <source>
        <dbReference type="ARBA" id="ARBA00004196"/>
    </source>
</evidence>
<comment type="similarity">
    <text evidence="2">Belongs to the bacterial solute-binding protein 2 family.</text>
</comment>
<evidence type="ECO:0000256" key="3">
    <source>
        <dbReference type="ARBA" id="ARBA00022729"/>
    </source>
</evidence>
<dbReference type="CDD" id="cd01536">
    <property type="entry name" value="PBP1_ABC_sugar_binding-like"/>
    <property type="match status" value="1"/>
</dbReference>
<dbReference type="RefSeq" id="WP_227310283.1">
    <property type="nucleotide sequence ID" value="NZ_JAESVA010000015.1"/>
</dbReference>
<dbReference type="Pfam" id="PF13407">
    <property type="entry name" value="Peripla_BP_4"/>
    <property type="match status" value="1"/>
</dbReference>
<keyword evidence="3" id="KW-0732">Signal</keyword>
<evidence type="ECO:0000256" key="2">
    <source>
        <dbReference type="ARBA" id="ARBA00007639"/>
    </source>
</evidence>
<protein>
    <submittedName>
        <fullName evidence="5">Sugar ABC transporter substrate-binding protein</fullName>
    </submittedName>
</protein>
<feature type="domain" description="Periplasmic binding protein" evidence="4">
    <location>
        <begin position="66"/>
        <end position="327"/>
    </location>
</feature>
<comment type="subcellular location">
    <subcellularLocation>
        <location evidence="1">Cell envelope</location>
    </subcellularLocation>
</comment>
<proteinExistence type="inferred from homology"/>
<organism evidence="5 6">
    <name type="scientific">Acidisoma cellulosilyticum</name>
    <dbReference type="NCBI Taxonomy" id="2802395"/>
    <lineage>
        <taxon>Bacteria</taxon>
        <taxon>Pseudomonadati</taxon>
        <taxon>Pseudomonadota</taxon>
        <taxon>Alphaproteobacteria</taxon>
        <taxon>Acetobacterales</taxon>
        <taxon>Acidocellaceae</taxon>
        <taxon>Acidisoma</taxon>
    </lineage>
</organism>
<dbReference type="GO" id="GO:0030313">
    <property type="term" value="C:cell envelope"/>
    <property type="evidence" value="ECO:0007669"/>
    <property type="project" value="UniProtKB-SubCell"/>
</dbReference>
<comment type="caution">
    <text evidence="5">The sequence shown here is derived from an EMBL/GenBank/DDBJ whole genome shotgun (WGS) entry which is preliminary data.</text>
</comment>
<name>A0A964E6I8_9PROT</name>
<dbReference type="PANTHER" id="PTHR46847">
    <property type="entry name" value="D-ALLOSE-BINDING PERIPLASMIC PROTEIN-RELATED"/>
    <property type="match status" value="1"/>
</dbReference>
<dbReference type="InterPro" id="IPR006311">
    <property type="entry name" value="TAT_signal"/>
</dbReference>
<evidence type="ECO:0000259" key="4">
    <source>
        <dbReference type="Pfam" id="PF13407"/>
    </source>
</evidence>